<dbReference type="SUPFAM" id="SSF50475">
    <property type="entry name" value="FMN-binding split barrel"/>
    <property type="match status" value="1"/>
</dbReference>
<dbReference type="EMBL" id="BAABHS010000031">
    <property type="protein sequence ID" value="GAA4986122.1"/>
    <property type="molecule type" value="Genomic_DNA"/>
</dbReference>
<dbReference type="PANTHER" id="PTHR35176:SF6">
    <property type="entry name" value="HEME OXYGENASE HI_0854-RELATED"/>
    <property type="match status" value="1"/>
</dbReference>
<sequence length="149" mass="16990">MSKPPLPEQAIAMARKANPAVITTLRKDGQPVSTATWYLWEDDGRVLVNMDEGRRRLDHVRNDPRVTLTILDEGNWYTHLSLIGRVVEFRDDKDLADIDRLSRHYGGEAYAIRDRARVSAWIEIDRWHGWGGLKDSDQPGGARQIAAED</sequence>
<dbReference type="Pfam" id="PF01243">
    <property type="entry name" value="PNPOx_N"/>
    <property type="match status" value="1"/>
</dbReference>
<keyword evidence="4" id="KW-1185">Reference proteome</keyword>
<evidence type="ECO:0000313" key="4">
    <source>
        <dbReference type="Proteomes" id="UP001500466"/>
    </source>
</evidence>
<evidence type="ECO:0000313" key="3">
    <source>
        <dbReference type="EMBL" id="GAA4986122.1"/>
    </source>
</evidence>
<dbReference type="RefSeq" id="WP_345679425.1">
    <property type="nucleotide sequence ID" value="NZ_BAABHS010000031.1"/>
</dbReference>
<dbReference type="InterPro" id="IPR052019">
    <property type="entry name" value="F420H2_bilvrd_red/Heme_oxyg"/>
</dbReference>
<dbReference type="InterPro" id="IPR011576">
    <property type="entry name" value="Pyridox_Oxase_N"/>
</dbReference>
<feature type="domain" description="Pyridoxamine 5'-phosphate oxidase N-terminal" evidence="2">
    <location>
        <begin position="8"/>
        <end position="130"/>
    </location>
</feature>
<accession>A0ABP9I3L6</accession>
<comment type="caution">
    <text evidence="3">The sequence shown here is derived from an EMBL/GenBank/DDBJ whole genome shotgun (WGS) entry which is preliminary data.</text>
</comment>
<dbReference type="NCBIfam" id="TIGR03618">
    <property type="entry name" value="Rv1155_F420"/>
    <property type="match status" value="1"/>
</dbReference>
<reference evidence="4" key="1">
    <citation type="journal article" date="2019" name="Int. J. Syst. Evol. Microbiol.">
        <title>The Global Catalogue of Microorganisms (GCM) 10K type strain sequencing project: providing services to taxonomists for standard genome sequencing and annotation.</title>
        <authorList>
            <consortium name="The Broad Institute Genomics Platform"/>
            <consortium name="The Broad Institute Genome Sequencing Center for Infectious Disease"/>
            <person name="Wu L."/>
            <person name="Ma J."/>
        </authorList>
    </citation>
    <scope>NUCLEOTIDE SEQUENCE [LARGE SCALE GENOMIC DNA]</scope>
    <source>
        <strain evidence="4">JCM 17986</strain>
    </source>
</reference>
<keyword evidence="1" id="KW-0560">Oxidoreductase</keyword>
<gene>
    <name evidence="3" type="ORF">GCM10023205_65790</name>
</gene>
<dbReference type="InterPro" id="IPR012349">
    <property type="entry name" value="Split_barrel_FMN-bd"/>
</dbReference>
<name>A0ABP9I3L6_9ACTN</name>
<dbReference type="InterPro" id="IPR019920">
    <property type="entry name" value="F420-binding_dom_put"/>
</dbReference>
<proteinExistence type="predicted"/>
<dbReference type="PANTHER" id="PTHR35176">
    <property type="entry name" value="HEME OXYGENASE HI_0854-RELATED"/>
    <property type="match status" value="1"/>
</dbReference>
<dbReference type="Gene3D" id="2.30.110.10">
    <property type="entry name" value="Electron Transport, Fmn-binding Protein, Chain A"/>
    <property type="match status" value="1"/>
</dbReference>
<organism evidence="3 4">
    <name type="scientific">Yinghuangia aomiensis</name>
    <dbReference type="NCBI Taxonomy" id="676205"/>
    <lineage>
        <taxon>Bacteria</taxon>
        <taxon>Bacillati</taxon>
        <taxon>Actinomycetota</taxon>
        <taxon>Actinomycetes</taxon>
        <taxon>Kitasatosporales</taxon>
        <taxon>Streptomycetaceae</taxon>
        <taxon>Yinghuangia</taxon>
    </lineage>
</organism>
<evidence type="ECO:0000256" key="1">
    <source>
        <dbReference type="ARBA" id="ARBA00023002"/>
    </source>
</evidence>
<dbReference type="Proteomes" id="UP001500466">
    <property type="component" value="Unassembled WGS sequence"/>
</dbReference>
<evidence type="ECO:0000259" key="2">
    <source>
        <dbReference type="Pfam" id="PF01243"/>
    </source>
</evidence>
<protein>
    <submittedName>
        <fullName evidence="3">PPOX class F420-dependent oxidoreductase</fullName>
    </submittedName>
</protein>